<dbReference type="EMBL" id="UINC01017313">
    <property type="protein sequence ID" value="SVA71605.1"/>
    <property type="molecule type" value="Genomic_DNA"/>
</dbReference>
<proteinExistence type="predicted"/>
<organism evidence="1">
    <name type="scientific">marine metagenome</name>
    <dbReference type="NCBI Taxonomy" id="408172"/>
    <lineage>
        <taxon>unclassified sequences</taxon>
        <taxon>metagenomes</taxon>
        <taxon>ecological metagenomes</taxon>
    </lineage>
</organism>
<dbReference type="AlphaFoldDB" id="A0A381Y3T6"/>
<gene>
    <name evidence="1" type="ORF">METZ01_LOCUS124459</name>
</gene>
<sequence>MFKTLKHITKAVEFMRLPEEMRKVVFYSEGKSYWPLFKGLIDGILDRSELNVCYITSGKDDPGIEYSDNHYKSFVIDDGYVRNWLFENMQADVLIMTMPDLNQYQVKRSKYPVHYIYVQHALMSLHMVYRQGAFDWFDTVFCSGPHHVHEIRCLEEKYNLPQKKLLEHGYARLDSIIKHKQPTKVDNEFKHALFAPSWGHNAAIELGLGDQVVEKLLSFGYKVTLRPHPETLKSSSKIIDEIISKHYNNKMFIYDECISSLDSFYQ</sequence>
<feature type="non-terminal residue" evidence="1">
    <location>
        <position position="266"/>
    </location>
</feature>
<accession>A0A381Y3T6</accession>
<name>A0A381Y3T6_9ZZZZ</name>
<reference evidence="1" key="1">
    <citation type="submission" date="2018-05" db="EMBL/GenBank/DDBJ databases">
        <authorList>
            <person name="Lanie J.A."/>
            <person name="Ng W.-L."/>
            <person name="Kazmierczak K.M."/>
            <person name="Andrzejewski T.M."/>
            <person name="Davidsen T.M."/>
            <person name="Wayne K.J."/>
            <person name="Tettelin H."/>
            <person name="Glass J.I."/>
            <person name="Rusch D."/>
            <person name="Podicherti R."/>
            <person name="Tsui H.-C.T."/>
            <person name="Winkler M.E."/>
        </authorList>
    </citation>
    <scope>NUCLEOTIDE SEQUENCE</scope>
</reference>
<evidence type="ECO:0000313" key="1">
    <source>
        <dbReference type="EMBL" id="SVA71605.1"/>
    </source>
</evidence>
<protein>
    <submittedName>
        <fullName evidence="1">Uncharacterized protein</fullName>
    </submittedName>
</protein>